<dbReference type="AlphaFoldDB" id="A0A372DS38"/>
<keyword evidence="10 13" id="KW-0648">Protein biosynthesis</keyword>
<evidence type="ECO:0000256" key="10">
    <source>
        <dbReference type="ARBA" id="ARBA00022917"/>
    </source>
</evidence>
<dbReference type="InterPro" id="IPR002314">
    <property type="entry name" value="aa-tRNA-synt_IIb"/>
</dbReference>
<dbReference type="FunFam" id="3.30.54.20:FF:000002">
    <property type="entry name" value="Threonine--tRNA ligase"/>
    <property type="match status" value="1"/>
</dbReference>
<dbReference type="HAMAP" id="MF_00184">
    <property type="entry name" value="Thr_tRNA_synth"/>
    <property type="match status" value="1"/>
</dbReference>
<evidence type="ECO:0000256" key="4">
    <source>
        <dbReference type="ARBA" id="ARBA00022598"/>
    </source>
</evidence>
<dbReference type="Gene3D" id="3.30.930.10">
    <property type="entry name" value="Bira Bifunctional Protein, Domain 2"/>
    <property type="match status" value="1"/>
</dbReference>
<evidence type="ECO:0000256" key="3">
    <source>
        <dbReference type="ARBA" id="ARBA00022555"/>
    </source>
</evidence>
<dbReference type="EMBL" id="QVPD01000001">
    <property type="protein sequence ID" value="RFP62353.1"/>
    <property type="molecule type" value="Genomic_DNA"/>
</dbReference>
<accession>A0A372DS38</accession>
<dbReference type="Proteomes" id="UP000262917">
    <property type="component" value="Unassembled WGS sequence"/>
</dbReference>
<protein>
    <recommendedName>
        <fullName evidence="13">Threonine--tRNA ligase</fullName>
        <ecNumber evidence="13">6.1.1.3</ecNumber>
    </recommendedName>
    <alternativeName>
        <fullName evidence="13">Threonyl-tRNA synthetase</fullName>
        <shortName evidence="13">ThrRS</shortName>
    </alternativeName>
</protein>
<dbReference type="SUPFAM" id="SSF55681">
    <property type="entry name" value="Class II aaRS and biotin synthetases"/>
    <property type="match status" value="1"/>
</dbReference>
<dbReference type="GO" id="GO:0046872">
    <property type="term" value="F:metal ion binding"/>
    <property type="evidence" value="ECO:0007669"/>
    <property type="project" value="UniProtKB-KW"/>
</dbReference>
<evidence type="ECO:0000256" key="12">
    <source>
        <dbReference type="ARBA" id="ARBA00049515"/>
    </source>
</evidence>
<evidence type="ECO:0000256" key="6">
    <source>
        <dbReference type="ARBA" id="ARBA00022741"/>
    </source>
</evidence>
<dbReference type="SUPFAM" id="SSF55186">
    <property type="entry name" value="ThrRS/AlaRS common domain"/>
    <property type="match status" value="1"/>
</dbReference>
<comment type="catalytic activity">
    <reaction evidence="12 13">
        <text>tRNA(Thr) + L-threonine + ATP = L-threonyl-tRNA(Thr) + AMP + diphosphate + H(+)</text>
        <dbReference type="Rhea" id="RHEA:24624"/>
        <dbReference type="Rhea" id="RHEA-COMP:9670"/>
        <dbReference type="Rhea" id="RHEA-COMP:9704"/>
        <dbReference type="ChEBI" id="CHEBI:15378"/>
        <dbReference type="ChEBI" id="CHEBI:30616"/>
        <dbReference type="ChEBI" id="CHEBI:33019"/>
        <dbReference type="ChEBI" id="CHEBI:57926"/>
        <dbReference type="ChEBI" id="CHEBI:78442"/>
        <dbReference type="ChEBI" id="CHEBI:78534"/>
        <dbReference type="ChEBI" id="CHEBI:456215"/>
        <dbReference type="EC" id="6.1.1.3"/>
    </reaction>
</comment>
<evidence type="ECO:0000256" key="8">
    <source>
        <dbReference type="ARBA" id="ARBA00022840"/>
    </source>
</evidence>
<dbReference type="OrthoDB" id="9802304at2"/>
<keyword evidence="9 13" id="KW-0694">RNA-binding</keyword>
<evidence type="ECO:0000313" key="17">
    <source>
        <dbReference type="Proteomes" id="UP000262917"/>
    </source>
</evidence>
<keyword evidence="2 13" id="KW-0963">Cytoplasm</keyword>
<keyword evidence="5 13" id="KW-0479">Metal-binding</keyword>
<dbReference type="CDD" id="cd00771">
    <property type="entry name" value="ThrRS_core"/>
    <property type="match status" value="1"/>
</dbReference>
<feature type="binding site" evidence="13">
    <location>
        <position position="384"/>
    </location>
    <ligand>
        <name>Zn(2+)</name>
        <dbReference type="ChEBI" id="CHEBI:29105"/>
        <note>catalytic</note>
    </ligand>
</feature>
<feature type="domain" description="TGS" evidence="15">
    <location>
        <begin position="1"/>
        <end position="61"/>
    </location>
</feature>
<dbReference type="PANTHER" id="PTHR11451">
    <property type="entry name" value="THREONINE-TRNA LIGASE"/>
    <property type="match status" value="1"/>
</dbReference>
<evidence type="ECO:0000313" key="16">
    <source>
        <dbReference type="EMBL" id="RFP62353.1"/>
    </source>
</evidence>
<keyword evidence="3 13" id="KW-0820">tRNA-binding</keyword>
<dbReference type="CDD" id="cd00860">
    <property type="entry name" value="ThrRS_anticodon"/>
    <property type="match status" value="1"/>
</dbReference>
<dbReference type="PRINTS" id="PR01047">
    <property type="entry name" value="TRNASYNTHTHR"/>
</dbReference>
<feature type="domain" description="Aminoacyl-transfer RNA synthetases class-II family profile" evidence="14">
    <location>
        <begin position="242"/>
        <end position="533"/>
    </location>
</feature>
<dbReference type="Gene3D" id="3.10.20.30">
    <property type="match status" value="1"/>
</dbReference>
<reference evidence="16 17" key="1">
    <citation type="submission" date="2018-08" db="EMBL/GenBank/DDBJ databases">
        <title>Lysobacter weifangensis sp. nov., a new member of the family 'Xanthomonadaceae', isolated from soil in a farmland.</title>
        <authorList>
            <person name="Zhao H."/>
        </authorList>
    </citation>
    <scope>NUCLEOTIDE SEQUENCE [LARGE SCALE GENOMIC DNA]</scope>
    <source>
        <strain evidence="16 17">WF-2</strain>
    </source>
</reference>
<dbReference type="FunFam" id="3.30.930.10:FF:000002">
    <property type="entry name" value="Threonine--tRNA ligase"/>
    <property type="match status" value="1"/>
</dbReference>
<dbReference type="InterPro" id="IPR047246">
    <property type="entry name" value="ThrRS_anticodon"/>
</dbReference>
<comment type="subcellular location">
    <subcellularLocation>
        <location evidence="13">Cytoplasm</location>
    </subcellularLocation>
</comment>
<dbReference type="PROSITE" id="PS51880">
    <property type="entry name" value="TGS"/>
    <property type="match status" value="1"/>
</dbReference>
<gene>
    <name evidence="13" type="primary">thrS</name>
    <name evidence="16" type="ORF">D0Y53_00565</name>
</gene>
<evidence type="ECO:0000256" key="9">
    <source>
        <dbReference type="ARBA" id="ARBA00022884"/>
    </source>
</evidence>
<dbReference type="PANTHER" id="PTHR11451:SF44">
    <property type="entry name" value="THREONINE--TRNA LIGASE, CHLOROPLASTIC_MITOCHONDRIAL 2"/>
    <property type="match status" value="1"/>
</dbReference>
<sequence>MIAITLPDGSRREFDHPVSVAEVAAAIGPGLAKAALAGKVDGRLVDTGFRIDQDAALEIVTEKHPDALDILRHSTAHLLAQAVQRLHPGAQVTIGPVIDNGFYYDFAYERPFTAEDLPAIEAEMQKIVKEAHPVARSVKSRDEATAFFRGIGEEYKAQIIESIPANEELSLYTQGEFTDLCRGPHVPSTDKLRSFRLMKVAGAYWRGDHHNAMLSRIYGTAWLNDKDLKAYLTMLEEAEKRDHRRIGRQQDLFHLQEEAPGLVFWHPKGWAVWQVVEQYMRRVYHDTGYGEVRCPQILDVELWKKSGHWDNYQDNMFFTESEKRTYALKPMNCPGHVQVFKQGLHSYRDLPIRYGEFGACHRNEPSGALHGILRVRGFTQDDGHVFCTEGQIESEVTAFHAQAMRVYADFGFTDVQVKLALRPEPRLGDDATWDKAEDALRAALRAAGVEWEELPGEGAFYGPKIEYHLRDAIGRTWQLGTMQVDFMMPGRLGAEYVDESSQKRHPVMLHRAIVGSMERFIGILIEHHAGSLPAWLAPVQAVVLNITDAQADWAGEVRKTLANQGFRVESDLRNEKIGYKIREHTLQRVPYLLVVGDREKENGAVAVRTRGGEDLGTMTVADFASRLRGEHTSRRTAV</sequence>
<keyword evidence="7 13" id="KW-0862">Zinc</keyword>
<dbReference type="RefSeq" id="WP_117201173.1">
    <property type="nucleotide sequence ID" value="NZ_JBHTBK010000013.1"/>
</dbReference>
<dbReference type="InterPro" id="IPR012947">
    <property type="entry name" value="tRNA_SAD"/>
</dbReference>
<dbReference type="SUPFAM" id="SSF81271">
    <property type="entry name" value="TGS-like"/>
    <property type="match status" value="1"/>
</dbReference>
<dbReference type="Pfam" id="PF00587">
    <property type="entry name" value="tRNA-synt_2b"/>
    <property type="match status" value="1"/>
</dbReference>
<proteinExistence type="inferred from homology"/>
<dbReference type="InterPro" id="IPR018163">
    <property type="entry name" value="Thr/Ala-tRNA-synth_IIc_edit"/>
</dbReference>
<evidence type="ECO:0000256" key="2">
    <source>
        <dbReference type="ARBA" id="ARBA00022490"/>
    </source>
</evidence>
<keyword evidence="17" id="KW-1185">Reference proteome</keyword>
<dbReference type="GO" id="GO:0000049">
    <property type="term" value="F:tRNA binding"/>
    <property type="evidence" value="ECO:0007669"/>
    <property type="project" value="UniProtKB-KW"/>
</dbReference>
<dbReference type="Gene3D" id="3.40.50.800">
    <property type="entry name" value="Anticodon-binding domain"/>
    <property type="match status" value="1"/>
</dbReference>
<dbReference type="Pfam" id="PF07973">
    <property type="entry name" value="tRNA_SAD"/>
    <property type="match status" value="1"/>
</dbReference>
<dbReference type="NCBIfam" id="TIGR00418">
    <property type="entry name" value="thrS"/>
    <property type="match status" value="1"/>
</dbReference>
<keyword evidence="4 13" id="KW-0436">Ligase</keyword>
<feature type="region of interest" description="Catalytic" evidence="13">
    <location>
        <begin position="242"/>
        <end position="533"/>
    </location>
</feature>
<keyword evidence="6 13" id="KW-0547">Nucleotide-binding</keyword>
<dbReference type="Pfam" id="PF03129">
    <property type="entry name" value="HGTP_anticodon"/>
    <property type="match status" value="1"/>
</dbReference>
<dbReference type="InterPro" id="IPR006195">
    <property type="entry name" value="aa-tRNA-synth_II"/>
</dbReference>
<dbReference type="FunFam" id="3.40.50.800:FF:000001">
    <property type="entry name" value="Threonine--tRNA ligase"/>
    <property type="match status" value="1"/>
</dbReference>
<dbReference type="InterPro" id="IPR004154">
    <property type="entry name" value="Anticodon-bd"/>
</dbReference>
<dbReference type="InterPro" id="IPR004095">
    <property type="entry name" value="TGS"/>
</dbReference>
<name>A0A372DS38_9GAMM</name>
<dbReference type="InterPro" id="IPR033728">
    <property type="entry name" value="ThrRS_core"/>
</dbReference>
<evidence type="ECO:0000256" key="1">
    <source>
        <dbReference type="ARBA" id="ARBA00008226"/>
    </source>
</evidence>
<dbReference type="InterPro" id="IPR036621">
    <property type="entry name" value="Anticodon-bd_dom_sf"/>
</dbReference>
<dbReference type="InterPro" id="IPR002320">
    <property type="entry name" value="Thr-tRNA-ligase_IIa"/>
</dbReference>
<dbReference type="FunFam" id="3.30.980.10:FF:000005">
    <property type="entry name" value="Threonyl-tRNA synthetase, mitochondrial"/>
    <property type="match status" value="1"/>
</dbReference>
<dbReference type="SUPFAM" id="SSF52954">
    <property type="entry name" value="Class II aaRS ABD-related"/>
    <property type="match status" value="1"/>
</dbReference>
<dbReference type="EC" id="6.1.1.3" evidence="13"/>
<keyword evidence="11 13" id="KW-0030">Aminoacyl-tRNA synthetase</keyword>
<comment type="cofactor">
    <cofactor evidence="13">
        <name>Zn(2+)</name>
        <dbReference type="ChEBI" id="CHEBI:29105"/>
    </cofactor>
    <text evidence="13">Binds 1 zinc ion per subunit.</text>
</comment>
<dbReference type="GO" id="GO:0006435">
    <property type="term" value="P:threonyl-tRNA aminoacylation"/>
    <property type="evidence" value="ECO:0007669"/>
    <property type="project" value="UniProtKB-UniRule"/>
</dbReference>
<evidence type="ECO:0000256" key="13">
    <source>
        <dbReference type="HAMAP-Rule" id="MF_00184"/>
    </source>
</evidence>
<dbReference type="Pfam" id="PF02824">
    <property type="entry name" value="TGS"/>
    <property type="match status" value="1"/>
</dbReference>
<evidence type="ECO:0000259" key="14">
    <source>
        <dbReference type="PROSITE" id="PS50862"/>
    </source>
</evidence>
<organism evidence="16 17">
    <name type="scientific">Cognatiluteimonas weifangensis</name>
    <dbReference type="NCBI Taxonomy" id="2303539"/>
    <lineage>
        <taxon>Bacteria</taxon>
        <taxon>Pseudomonadati</taxon>
        <taxon>Pseudomonadota</taxon>
        <taxon>Gammaproteobacteria</taxon>
        <taxon>Lysobacterales</taxon>
        <taxon>Lysobacteraceae</taxon>
        <taxon>Cognatiluteimonas</taxon>
    </lineage>
</organism>
<evidence type="ECO:0000256" key="7">
    <source>
        <dbReference type="ARBA" id="ARBA00022833"/>
    </source>
</evidence>
<evidence type="ECO:0000256" key="5">
    <source>
        <dbReference type="ARBA" id="ARBA00022723"/>
    </source>
</evidence>
<dbReference type="GO" id="GO:0005829">
    <property type="term" value="C:cytosol"/>
    <property type="evidence" value="ECO:0007669"/>
    <property type="project" value="TreeGrafter"/>
</dbReference>
<feature type="binding site" evidence="13">
    <location>
        <position position="333"/>
    </location>
    <ligand>
        <name>Zn(2+)</name>
        <dbReference type="ChEBI" id="CHEBI:29105"/>
        <note>catalytic</note>
    </ligand>
</feature>
<evidence type="ECO:0000259" key="15">
    <source>
        <dbReference type="PROSITE" id="PS51880"/>
    </source>
</evidence>
<dbReference type="InterPro" id="IPR012675">
    <property type="entry name" value="Beta-grasp_dom_sf"/>
</dbReference>
<dbReference type="GO" id="GO:0005524">
    <property type="term" value="F:ATP binding"/>
    <property type="evidence" value="ECO:0007669"/>
    <property type="project" value="UniProtKB-UniRule"/>
</dbReference>
<dbReference type="CDD" id="cd01667">
    <property type="entry name" value="TGS_ThrRS"/>
    <property type="match status" value="1"/>
</dbReference>
<comment type="caution">
    <text evidence="16">The sequence shown here is derived from an EMBL/GenBank/DDBJ whole genome shotgun (WGS) entry which is preliminary data.</text>
</comment>
<dbReference type="Gene3D" id="3.30.980.10">
    <property type="entry name" value="Threonyl-trna Synthetase, Chain A, domain 2"/>
    <property type="match status" value="1"/>
</dbReference>
<dbReference type="Gene3D" id="3.30.54.20">
    <property type="match status" value="1"/>
</dbReference>
<dbReference type="SMART" id="SM00863">
    <property type="entry name" value="tRNA_SAD"/>
    <property type="match status" value="1"/>
</dbReference>
<dbReference type="PROSITE" id="PS50862">
    <property type="entry name" value="AA_TRNA_LIGASE_II"/>
    <property type="match status" value="1"/>
</dbReference>
<dbReference type="GO" id="GO:0004829">
    <property type="term" value="F:threonine-tRNA ligase activity"/>
    <property type="evidence" value="ECO:0007669"/>
    <property type="project" value="UniProtKB-UniRule"/>
</dbReference>
<feature type="binding site" evidence="13">
    <location>
        <position position="510"/>
    </location>
    <ligand>
        <name>Zn(2+)</name>
        <dbReference type="ChEBI" id="CHEBI:29105"/>
        <note>catalytic</note>
    </ligand>
</feature>
<keyword evidence="8 13" id="KW-0067">ATP-binding</keyword>
<dbReference type="InterPro" id="IPR045864">
    <property type="entry name" value="aa-tRNA-synth_II/BPL/LPL"/>
</dbReference>
<comment type="similarity">
    <text evidence="1 13">Belongs to the class-II aminoacyl-tRNA synthetase family.</text>
</comment>
<dbReference type="InterPro" id="IPR012676">
    <property type="entry name" value="TGS-like"/>
</dbReference>
<comment type="subunit">
    <text evidence="13">Homodimer.</text>
</comment>
<dbReference type="FunFam" id="3.10.20.30:FF:000005">
    <property type="entry name" value="Threonine--tRNA ligase"/>
    <property type="match status" value="1"/>
</dbReference>
<evidence type="ECO:0000256" key="11">
    <source>
        <dbReference type="ARBA" id="ARBA00023146"/>
    </source>
</evidence>